<accession>A0AAR5QCX6</accession>
<evidence type="ECO:0000256" key="1">
    <source>
        <dbReference type="SAM" id="SignalP"/>
    </source>
</evidence>
<dbReference type="GeneID" id="109545008"/>
<proteinExistence type="predicted"/>
<dbReference type="EnsemblMetazoa" id="XM_019915477.1">
    <property type="protein sequence ID" value="XP_019771036.1"/>
    <property type="gene ID" value="LOC109545008"/>
</dbReference>
<feature type="domain" description="Essential protein Yae1 N-terminal" evidence="2">
    <location>
        <begin position="46"/>
        <end position="79"/>
    </location>
</feature>
<evidence type="ECO:0000313" key="4">
    <source>
        <dbReference type="Proteomes" id="UP000019118"/>
    </source>
</evidence>
<dbReference type="KEGG" id="dpa:109545008"/>
<name>A0AAR5QCX6_DENPD</name>
<evidence type="ECO:0000259" key="2">
    <source>
        <dbReference type="Pfam" id="PF09811"/>
    </source>
</evidence>
<feature type="signal peptide" evidence="1">
    <location>
        <begin position="1"/>
        <end position="21"/>
    </location>
</feature>
<reference evidence="3" key="2">
    <citation type="submission" date="2024-08" db="UniProtKB">
        <authorList>
            <consortium name="EnsemblMetazoa"/>
        </authorList>
    </citation>
    <scope>IDENTIFICATION</scope>
</reference>
<keyword evidence="1" id="KW-0732">Signal</keyword>
<organism evidence="3 4">
    <name type="scientific">Dendroctonus ponderosae</name>
    <name type="common">Mountain pine beetle</name>
    <dbReference type="NCBI Taxonomy" id="77166"/>
    <lineage>
        <taxon>Eukaryota</taxon>
        <taxon>Metazoa</taxon>
        <taxon>Ecdysozoa</taxon>
        <taxon>Arthropoda</taxon>
        <taxon>Hexapoda</taxon>
        <taxon>Insecta</taxon>
        <taxon>Pterygota</taxon>
        <taxon>Neoptera</taxon>
        <taxon>Endopterygota</taxon>
        <taxon>Coleoptera</taxon>
        <taxon>Polyphaga</taxon>
        <taxon>Cucujiformia</taxon>
        <taxon>Curculionidae</taxon>
        <taxon>Scolytinae</taxon>
        <taxon>Dendroctonus</taxon>
    </lineage>
</organism>
<sequence length="138" mass="15289">MVLIRILSIVVWSSKFKVMSSDECDLKDVEANWNKIERDLIKVGLKDGLSDGRDSNFQSSFDKGYADGFQNGFQLGKLQFMRSVTNNLASAEATGILDKASKGMCIVCTTEKDNENVAEIRRKQSELLALTVAGALKY</sequence>
<reference evidence="4" key="1">
    <citation type="journal article" date="2013" name="Genome Biol.">
        <title>Draft genome of the mountain pine beetle, Dendroctonus ponderosae Hopkins, a major forest pest.</title>
        <authorList>
            <person name="Keeling C.I."/>
            <person name="Yuen M.M."/>
            <person name="Liao N.Y."/>
            <person name="Docking T.R."/>
            <person name="Chan S.K."/>
            <person name="Taylor G.A."/>
            <person name="Palmquist D.L."/>
            <person name="Jackman S.D."/>
            <person name="Nguyen A."/>
            <person name="Li M."/>
            <person name="Henderson H."/>
            <person name="Janes J.K."/>
            <person name="Zhao Y."/>
            <person name="Pandoh P."/>
            <person name="Moore R."/>
            <person name="Sperling F.A."/>
            <person name="Huber D.P."/>
            <person name="Birol I."/>
            <person name="Jones S.J."/>
            <person name="Bohlmann J."/>
        </authorList>
    </citation>
    <scope>NUCLEOTIDE SEQUENCE</scope>
</reference>
<keyword evidence="4" id="KW-1185">Reference proteome</keyword>
<dbReference type="InterPro" id="IPR019191">
    <property type="entry name" value="Essential_protein_Yae1_N"/>
</dbReference>
<dbReference type="Pfam" id="PF09811">
    <property type="entry name" value="Yae1_N"/>
    <property type="match status" value="1"/>
</dbReference>
<feature type="chain" id="PRO_5043344546" description="Essential protein Yae1 N-terminal domain-containing protein" evidence="1">
    <location>
        <begin position="22"/>
        <end position="138"/>
    </location>
</feature>
<dbReference type="AlphaFoldDB" id="A0AAR5QCX6"/>
<dbReference type="Proteomes" id="UP000019118">
    <property type="component" value="Unassembled WGS sequence"/>
</dbReference>
<evidence type="ECO:0000313" key="3">
    <source>
        <dbReference type="EnsemblMetazoa" id="XP_019771036.1"/>
    </source>
</evidence>
<protein>
    <recommendedName>
        <fullName evidence="2">Essential protein Yae1 N-terminal domain-containing protein</fullName>
    </recommendedName>
</protein>